<keyword evidence="5 8" id="KW-0808">Transferase</keyword>
<dbReference type="GeneID" id="98002856"/>
<protein>
    <recommendedName>
        <fullName evidence="8">Phospho-2-dehydro-3-deoxyheptonate aldolase</fullName>
        <ecNumber evidence="8">2.5.1.54</ecNumber>
    </recommendedName>
</protein>
<comment type="caution">
    <text evidence="10">The sequence shown here is derived from an EMBL/GenBank/DDBJ whole genome shotgun (WGS) entry which is preliminary data.</text>
</comment>
<dbReference type="AlphaFoldDB" id="B6G8Z6"/>
<dbReference type="STRING" id="445975.COLSTE_00537"/>
<evidence type="ECO:0000256" key="7">
    <source>
        <dbReference type="ARBA" id="ARBA00047508"/>
    </source>
</evidence>
<organism evidence="10 11">
    <name type="scientific">Collinsella stercoris DSM 13279</name>
    <dbReference type="NCBI Taxonomy" id="445975"/>
    <lineage>
        <taxon>Bacteria</taxon>
        <taxon>Bacillati</taxon>
        <taxon>Actinomycetota</taxon>
        <taxon>Coriobacteriia</taxon>
        <taxon>Coriobacteriales</taxon>
        <taxon>Coriobacteriaceae</taxon>
        <taxon>Collinsella</taxon>
    </lineage>
</organism>
<keyword evidence="11" id="KW-1185">Reference proteome</keyword>
<dbReference type="Proteomes" id="UP000003560">
    <property type="component" value="Unassembled WGS sequence"/>
</dbReference>
<comment type="catalytic activity">
    <reaction evidence="7 8">
        <text>D-erythrose 4-phosphate + phosphoenolpyruvate + H2O = 7-phospho-2-dehydro-3-deoxy-D-arabino-heptonate + phosphate</text>
        <dbReference type="Rhea" id="RHEA:14717"/>
        <dbReference type="ChEBI" id="CHEBI:15377"/>
        <dbReference type="ChEBI" id="CHEBI:16897"/>
        <dbReference type="ChEBI" id="CHEBI:43474"/>
        <dbReference type="ChEBI" id="CHEBI:58394"/>
        <dbReference type="ChEBI" id="CHEBI:58702"/>
        <dbReference type="EC" id="2.5.1.54"/>
    </reaction>
</comment>
<dbReference type="GO" id="GO:0003849">
    <property type="term" value="F:3-deoxy-7-phosphoheptulonate synthase activity"/>
    <property type="evidence" value="ECO:0007669"/>
    <property type="project" value="UniProtKB-EC"/>
</dbReference>
<evidence type="ECO:0000256" key="1">
    <source>
        <dbReference type="ARBA" id="ARBA00003726"/>
    </source>
</evidence>
<dbReference type="PIRSF" id="PIRSF001361">
    <property type="entry name" value="DAHP_synthase"/>
    <property type="match status" value="1"/>
</dbReference>
<feature type="domain" description="DAHP synthetase I/KDSA" evidence="9">
    <location>
        <begin position="38"/>
        <end position="334"/>
    </location>
</feature>
<dbReference type="HOGENOM" id="CLU_030903_0_0_11"/>
<sequence length="343" mass="38502">MAMHFKRLLPIPKEIREEMPLRADLVDAKASFDAEVAAIFRGEDSRRVLIIGPCSADREDSVLEYMTRLAGLQERVRERLLIIPRVYTNKPRTKGTGYKGLLHNPDPEAGDDLLEGVKAIRRMHLRVIEETGFFTADEMLYPSNFQYLIDLLSYVAVGARSVENQEHRLVASGISVPVGMKNPTAGSTSVMLNSIYAAQAEQGFIFRNWEVETPGNPLTHAVLRGYIGLDGRTYPNYHYEHLERLAERYTAEAGYANPGVVVDCNHDNSGKRPLEQLRIAKEVLDSCRRNEAIDGIVRGFMVESYLEDGNQPVDGGVYGKSITDPCIGWEKTERFVLEVADRA</sequence>
<dbReference type="GO" id="GO:0009423">
    <property type="term" value="P:chorismate biosynthetic process"/>
    <property type="evidence" value="ECO:0007669"/>
    <property type="project" value="UniProtKB-UniPathway"/>
</dbReference>
<dbReference type="SUPFAM" id="SSF51569">
    <property type="entry name" value="Aldolase"/>
    <property type="match status" value="1"/>
</dbReference>
<dbReference type="eggNOG" id="COG0722">
    <property type="taxonomic scope" value="Bacteria"/>
</dbReference>
<reference evidence="10 11" key="1">
    <citation type="submission" date="2008-10" db="EMBL/GenBank/DDBJ databases">
        <title>Draft genome sequence of Collinsella stercoris (DSM 13279).</title>
        <authorList>
            <person name="Sudarsanam P."/>
            <person name="Ley R."/>
            <person name="Guruge J."/>
            <person name="Turnbaugh P.J."/>
            <person name="Mahowald M."/>
            <person name="Liep D."/>
            <person name="Gordon J."/>
        </authorList>
    </citation>
    <scope>NUCLEOTIDE SEQUENCE [LARGE SCALE GENOMIC DNA]</scope>
    <source>
        <strain evidence="10 11">DSM 13279</strain>
    </source>
</reference>
<dbReference type="PANTHER" id="PTHR21225:SF12">
    <property type="entry name" value="PHOSPHO-2-DEHYDRO-3-DEOXYHEPTONATE ALDOLASE, TYROSINE-INHIBITED"/>
    <property type="match status" value="1"/>
</dbReference>
<comment type="similarity">
    <text evidence="3 8">Belongs to the class-I DAHP synthase family.</text>
</comment>
<dbReference type="GO" id="GO:0005737">
    <property type="term" value="C:cytoplasm"/>
    <property type="evidence" value="ECO:0007669"/>
    <property type="project" value="TreeGrafter"/>
</dbReference>
<dbReference type="InterPro" id="IPR006218">
    <property type="entry name" value="DAHP1/KDSA"/>
</dbReference>
<evidence type="ECO:0000256" key="2">
    <source>
        <dbReference type="ARBA" id="ARBA00004688"/>
    </source>
</evidence>
<evidence type="ECO:0000256" key="5">
    <source>
        <dbReference type="ARBA" id="ARBA00022679"/>
    </source>
</evidence>
<dbReference type="Pfam" id="PF00793">
    <property type="entry name" value="DAHP_synth_1"/>
    <property type="match status" value="1"/>
</dbReference>
<dbReference type="PANTHER" id="PTHR21225">
    <property type="entry name" value="PHOSPHO-2-DEHYDRO-3-DEOXYHEPTONATE ALDOLASE DAHP SYNTHETASE"/>
    <property type="match status" value="1"/>
</dbReference>
<accession>B6G8Z6</accession>
<name>B6G8Z6_9ACTN</name>
<dbReference type="NCBIfam" id="TIGR00034">
    <property type="entry name" value="aroFGH"/>
    <property type="match status" value="1"/>
</dbReference>
<dbReference type="Gene3D" id="3.20.20.70">
    <property type="entry name" value="Aldolase class I"/>
    <property type="match status" value="1"/>
</dbReference>
<keyword evidence="4 8" id="KW-0028">Amino-acid biosynthesis</keyword>
<dbReference type="InterPro" id="IPR006219">
    <property type="entry name" value="DAHP_synth_1"/>
</dbReference>
<keyword evidence="6 8" id="KW-0057">Aromatic amino acid biosynthesis</keyword>
<dbReference type="OrthoDB" id="9807331at2"/>
<dbReference type="EC" id="2.5.1.54" evidence="8"/>
<dbReference type="EMBL" id="ABXJ01000030">
    <property type="protein sequence ID" value="EEA91193.1"/>
    <property type="molecule type" value="Genomic_DNA"/>
</dbReference>
<evidence type="ECO:0000256" key="6">
    <source>
        <dbReference type="ARBA" id="ARBA00023141"/>
    </source>
</evidence>
<evidence type="ECO:0000313" key="10">
    <source>
        <dbReference type="EMBL" id="EEA91193.1"/>
    </source>
</evidence>
<gene>
    <name evidence="10" type="ORF">COLSTE_00537</name>
</gene>
<proteinExistence type="inferred from homology"/>
<dbReference type="GO" id="GO:0008652">
    <property type="term" value="P:amino acid biosynthetic process"/>
    <property type="evidence" value="ECO:0007669"/>
    <property type="project" value="UniProtKB-KW"/>
</dbReference>
<evidence type="ECO:0000256" key="8">
    <source>
        <dbReference type="PIRNR" id="PIRNR001361"/>
    </source>
</evidence>
<evidence type="ECO:0000256" key="4">
    <source>
        <dbReference type="ARBA" id="ARBA00022605"/>
    </source>
</evidence>
<dbReference type="GO" id="GO:0009073">
    <property type="term" value="P:aromatic amino acid family biosynthetic process"/>
    <property type="evidence" value="ECO:0007669"/>
    <property type="project" value="UniProtKB-KW"/>
</dbReference>
<dbReference type="RefSeq" id="WP_006720199.1">
    <property type="nucleotide sequence ID" value="NZ_CP085935.1"/>
</dbReference>
<comment type="pathway">
    <text evidence="2 8">Metabolic intermediate biosynthesis; chorismate biosynthesis; chorismate from D-erythrose 4-phosphate and phosphoenolpyruvate: step 1/7.</text>
</comment>
<evidence type="ECO:0000256" key="3">
    <source>
        <dbReference type="ARBA" id="ARBA00007985"/>
    </source>
</evidence>
<evidence type="ECO:0000313" key="11">
    <source>
        <dbReference type="Proteomes" id="UP000003560"/>
    </source>
</evidence>
<reference evidence="10 11" key="2">
    <citation type="submission" date="2008-10" db="EMBL/GenBank/DDBJ databases">
        <authorList>
            <person name="Fulton L."/>
            <person name="Clifton S."/>
            <person name="Fulton B."/>
            <person name="Xu J."/>
            <person name="Minx P."/>
            <person name="Pepin K.H."/>
            <person name="Johnson M."/>
            <person name="Thiruvilangam P."/>
            <person name="Bhonagiri V."/>
            <person name="Nash W.E."/>
            <person name="Mardis E.R."/>
            <person name="Wilson R.K."/>
        </authorList>
    </citation>
    <scope>NUCLEOTIDE SEQUENCE [LARGE SCALE GENOMIC DNA]</scope>
    <source>
        <strain evidence="10 11">DSM 13279</strain>
    </source>
</reference>
<dbReference type="InterPro" id="IPR013785">
    <property type="entry name" value="Aldolase_TIM"/>
</dbReference>
<evidence type="ECO:0000259" key="9">
    <source>
        <dbReference type="Pfam" id="PF00793"/>
    </source>
</evidence>
<dbReference type="UniPathway" id="UPA00053">
    <property type="reaction ID" value="UER00084"/>
</dbReference>
<comment type="function">
    <text evidence="1 8">Stereospecific condensation of phosphoenolpyruvate (PEP) and D-erythrose-4-phosphate (E4P) giving rise to 3-deoxy-D-arabino-heptulosonate-7-phosphate (DAHP).</text>
</comment>